<keyword evidence="3" id="KW-0560">Oxidoreductase</keyword>
<dbReference type="PROSITE" id="PS51790">
    <property type="entry name" value="MSRB"/>
    <property type="match status" value="1"/>
</dbReference>
<name>A0A0H4J059_9PROT</name>
<evidence type="ECO:0000256" key="4">
    <source>
        <dbReference type="ARBA" id="ARBA00048488"/>
    </source>
</evidence>
<reference evidence="6 7" key="1">
    <citation type="submission" date="2015-03" db="EMBL/GenBank/DDBJ databases">
        <title>Comparative analysis of the OM43 clade including a novel species from Red Sea uncovers genomic and metabolic diversity among marine methylotrophs.</title>
        <authorList>
            <person name="Jimenez-Infante F."/>
            <person name="Ngugi D.K."/>
            <person name="Vinu M."/>
            <person name="Alam I."/>
            <person name="Kamau A."/>
            <person name="Blom J."/>
            <person name="Bajic V.B."/>
            <person name="Stingl U."/>
        </authorList>
    </citation>
    <scope>NUCLEOTIDE SEQUENCE [LARGE SCALE GENOMIC DNA]</scope>
    <source>
        <strain evidence="6 7">MBRSH7</strain>
    </source>
</reference>
<gene>
    <name evidence="6" type="ORF">VI33_00070</name>
</gene>
<dbReference type="Gene3D" id="3.40.30.10">
    <property type="entry name" value="Glutaredoxin"/>
    <property type="match status" value="1"/>
</dbReference>
<dbReference type="SUPFAM" id="SSF52833">
    <property type="entry name" value="Thioredoxin-like"/>
    <property type="match status" value="1"/>
</dbReference>
<dbReference type="Pfam" id="PF01641">
    <property type="entry name" value="SelR"/>
    <property type="match status" value="1"/>
</dbReference>
<dbReference type="OrthoDB" id="4174719at2"/>
<dbReference type="PANTHER" id="PTHR10173">
    <property type="entry name" value="METHIONINE SULFOXIDE REDUCTASE"/>
    <property type="match status" value="1"/>
</dbReference>
<dbReference type="PATRIC" id="fig|1623450.3.peg.15"/>
<evidence type="ECO:0000259" key="5">
    <source>
        <dbReference type="PROSITE" id="PS51790"/>
    </source>
</evidence>
<dbReference type="GO" id="GO:0006979">
    <property type="term" value="P:response to oxidative stress"/>
    <property type="evidence" value="ECO:0007669"/>
    <property type="project" value="InterPro"/>
</dbReference>
<evidence type="ECO:0000256" key="1">
    <source>
        <dbReference type="ARBA" id="ARBA00007174"/>
    </source>
</evidence>
<keyword evidence="7" id="KW-1185">Reference proteome</keyword>
<dbReference type="Proteomes" id="UP000066549">
    <property type="component" value="Chromosome"/>
</dbReference>
<proteinExistence type="inferred from homology"/>
<accession>A0A0H4J059</accession>
<organism evidence="6 7">
    <name type="scientific">Methylophilales bacterium MBRS-H7</name>
    <dbReference type="NCBI Taxonomy" id="1623450"/>
    <lineage>
        <taxon>Bacteria</taxon>
        <taxon>Pseudomonadati</taxon>
        <taxon>Pseudomonadota</taxon>
        <taxon>Betaproteobacteria</taxon>
        <taxon>Nitrosomonadales</taxon>
        <taxon>OM43 clade</taxon>
    </lineage>
</organism>
<dbReference type="InterPro" id="IPR002579">
    <property type="entry name" value="Met_Sox_Rdtase_MsrB_dom"/>
</dbReference>
<evidence type="ECO:0000313" key="7">
    <source>
        <dbReference type="Proteomes" id="UP000066549"/>
    </source>
</evidence>
<dbReference type="Gene3D" id="2.170.150.20">
    <property type="entry name" value="Peptide methionine sulfoxide reductase"/>
    <property type="match status" value="1"/>
</dbReference>
<protein>
    <recommendedName>
        <fullName evidence="2">peptide-methionine (R)-S-oxide reductase</fullName>
        <ecNumber evidence="2">1.8.4.12</ecNumber>
    </recommendedName>
</protein>
<dbReference type="GO" id="GO:0005737">
    <property type="term" value="C:cytoplasm"/>
    <property type="evidence" value="ECO:0007669"/>
    <property type="project" value="TreeGrafter"/>
</dbReference>
<dbReference type="SUPFAM" id="SSF51316">
    <property type="entry name" value="Mss4-like"/>
    <property type="match status" value="1"/>
</dbReference>
<dbReference type="PANTHER" id="PTHR10173:SF52">
    <property type="entry name" value="METHIONINE-R-SULFOXIDE REDUCTASE B1"/>
    <property type="match status" value="1"/>
</dbReference>
<dbReference type="EMBL" id="CP011002">
    <property type="protein sequence ID" value="AKO65213.1"/>
    <property type="molecule type" value="Genomic_DNA"/>
</dbReference>
<dbReference type="InterPro" id="IPR011057">
    <property type="entry name" value="Mss4-like_sf"/>
</dbReference>
<dbReference type="InterPro" id="IPR036249">
    <property type="entry name" value="Thioredoxin-like_sf"/>
</dbReference>
<feature type="domain" description="MsrB" evidence="5">
    <location>
        <begin position="116"/>
        <end position="233"/>
    </location>
</feature>
<comment type="similarity">
    <text evidence="1">Belongs to the MsrB Met sulfoxide reductase family.</text>
</comment>
<sequence>MKNYLVTPIFFIFLLSITSLLEARKMKQEHLSPEIIQELQIVVYEAEDCSSCQLFKKDVTQVWQSEVKLVETYVFNDGSVQLNEPVIVTPTIVMTKNHKEIARYTGYDGDKKRFWEWVSLQTMTPEQRKIAFENGTEYPFTGSLLDNKEPGYYVDPLTGAKLFRSDTKFDSGTGWPSFFDPIPGALSFHDDGMRVEVLSASSGIHLGHVFNDGPPPTGKRYCINSAVLRFVPDSED</sequence>
<dbReference type="GO" id="GO:0030091">
    <property type="term" value="P:protein repair"/>
    <property type="evidence" value="ECO:0007669"/>
    <property type="project" value="InterPro"/>
</dbReference>
<dbReference type="EC" id="1.8.4.12" evidence="2"/>
<dbReference type="InterPro" id="IPR028427">
    <property type="entry name" value="Met_Sox_Rdtase_MsrB"/>
</dbReference>
<evidence type="ECO:0000256" key="3">
    <source>
        <dbReference type="ARBA" id="ARBA00023002"/>
    </source>
</evidence>
<dbReference type="AlphaFoldDB" id="A0A0H4J059"/>
<comment type="catalytic activity">
    <reaction evidence="4">
        <text>L-methionyl-[protein] + [thioredoxin]-disulfide + H2O = L-methionyl-(R)-S-oxide-[protein] + [thioredoxin]-dithiol</text>
        <dbReference type="Rhea" id="RHEA:24164"/>
        <dbReference type="Rhea" id="RHEA-COMP:10698"/>
        <dbReference type="Rhea" id="RHEA-COMP:10700"/>
        <dbReference type="Rhea" id="RHEA-COMP:12313"/>
        <dbReference type="Rhea" id="RHEA-COMP:12314"/>
        <dbReference type="ChEBI" id="CHEBI:15377"/>
        <dbReference type="ChEBI" id="CHEBI:16044"/>
        <dbReference type="ChEBI" id="CHEBI:29950"/>
        <dbReference type="ChEBI" id="CHEBI:45764"/>
        <dbReference type="ChEBI" id="CHEBI:50058"/>
        <dbReference type="EC" id="1.8.4.12"/>
    </reaction>
</comment>
<evidence type="ECO:0000256" key="2">
    <source>
        <dbReference type="ARBA" id="ARBA00012499"/>
    </source>
</evidence>
<evidence type="ECO:0000313" key="6">
    <source>
        <dbReference type="EMBL" id="AKO65213.1"/>
    </source>
</evidence>
<dbReference type="GO" id="GO:0033743">
    <property type="term" value="F:peptide-methionine (R)-S-oxide reductase activity"/>
    <property type="evidence" value="ECO:0007669"/>
    <property type="project" value="UniProtKB-EC"/>
</dbReference>
<dbReference type="NCBIfam" id="TIGR00357">
    <property type="entry name" value="peptide-methionine (R)-S-oxide reductase MsrB"/>
    <property type="match status" value="1"/>
</dbReference>